<dbReference type="InterPro" id="IPR002683">
    <property type="entry name" value="PsbP_C"/>
</dbReference>
<evidence type="ECO:0000313" key="5">
    <source>
        <dbReference type="Proteomes" id="UP001152523"/>
    </source>
</evidence>
<dbReference type="GO" id="GO:0015979">
    <property type="term" value="P:photosynthesis"/>
    <property type="evidence" value="ECO:0007669"/>
    <property type="project" value="InterPro"/>
</dbReference>
<dbReference type="InterPro" id="IPR016123">
    <property type="entry name" value="Mog1/PsbP_a/b/a-sand"/>
</dbReference>
<dbReference type="GO" id="GO:0009535">
    <property type="term" value="C:chloroplast thylakoid membrane"/>
    <property type="evidence" value="ECO:0007669"/>
    <property type="project" value="UniProtKB-SubCell"/>
</dbReference>
<comment type="caution">
    <text evidence="3">The sequence shown here is derived from an EMBL/GenBank/DDBJ whole genome shotgun (WGS) entry which is preliminary data.</text>
</comment>
<dbReference type="GO" id="GO:0005509">
    <property type="term" value="F:calcium ion binding"/>
    <property type="evidence" value="ECO:0007669"/>
    <property type="project" value="InterPro"/>
</dbReference>
<accession>A0AAV0E601</accession>
<dbReference type="Proteomes" id="UP001152523">
    <property type="component" value="Unassembled WGS sequence"/>
</dbReference>
<keyword evidence="5" id="KW-1185">Reference proteome</keyword>
<feature type="domain" description="PsbP C-terminal" evidence="2">
    <location>
        <begin position="94"/>
        <end position="248"/>
    </location>
</feature>
<dbReference type="NCBIfam" id="NF040946">
    <property type="entry name" value="PSII_PsbP"/>
    <property type="match status" value="1"/>
</dbReference>
<evidence type="ECO:0000259" key="2">
    <source>
        <dbReference type="Pfam" id="PF01789"/>
    </source>
</evidence>
<organism evidence="3 5">
    <name type="scientific">Cuscuta epithymum</name>
    <dbReference type="NCBI Taxonomy" id="186058"/>
    <lineage>
        <taxon>Eukaryota</taxon>
        <taxon>Viridiplantae</taxon>
        <taxon>Streptophyta</taxon>
        <taxon>Embryophyta</taxon>
        <taxon>Tracheophyta</taxon>
        <taxon>Spermatophyta</taxon>
        <taxon>Magnoliopsida</taxon>
        <taxon>eudicotyledons</taxon>
        <taxon>Gunneridae</taxon>
        <taxon>Pentapetalae</taxon>
        <taxon>asterids</taxon>
        <taxon>lamiids</taxon>
        <taxon>Solanales</taxon>
        <taxon>Convolvulaceae</taxon>
        <taxon>Cuscuteae</taxon>
        <taxon>Cuscuta</taxon>
        <taxon>Cuscuta subgen. Cuscuta</taxon>
    </lineage>
</organism>
<gene>
    <name evidence="3" type="ORF">CEPIT_LOCUS21208</name>
    <name evidence="4" type="ORF">CEPIT_LOCUS44174</name>
</gene>
<dbReference type="SUPFAM" id="SSF55724">
    <property type="entry name" value="Mog1p/PsbP-like"/>
    <property type="match status" value="1"/>
</dbReference>
<dbReference type="PANTHER" id="PTHR31407:SF3">
    <property type="entry name" value="PSBP DOMAIN-CONTAINING PROTEIN 2, CHLOROPLASTIC"/>
    <property type="match status" value="1"/>
</dbReference>
<evidence type="ECO:0000313" key="3">
    <source>
        <dbReference type="EMBL" id="CAH9115724.1"/>
    </source>
</evidence>
<proteinExistence type="predicted"/>
<dbReference type="EMBL" id="CAMAPF010000251">
    <property type="protein sequence ID" value="CAH9115724.1"/>
    <property type="molecule type" value="Genomic_DNA"/>
</dbReference>
<evidence type="ECO:0000313" key="4">
    <source>
        <dbReference type="EMBL" id="CAH9148013.1"/>
    </source>
</evidence>
<protein>
    <recommendedName>
        <fullName evidence="2">PsbP C-terminal domain-containing protein</fullName>
    </recommendedName>
</protein>
<evidence type="ECO:0000256" key="1">
    <source>
        <dbReference type="ARBA" id="ARBA00004334"/>
    </source>
</evidence>
<dbReference type="Pfam" id="PF01789">
    <property type="entry name" value="PsbP"/>
    <property type="match status" value="1"/>
</dbReference>
<reference evidence="3" key="1">
    <citation type="submission" date="2022-07" db="EMBL/GenBank/DDBJ databases">
        <authorList>
            <person name="Macas J."/>
            <person name="Novak P."/>
            <person name="Neumann P."/>
        </authorList>
    </citation>
    <scope>NUCLEOTIDE SEQUENCE</scope>
</reference>
<comment type="subcellular location">
    <subcellularLocation>
        <location evidence="1">Plastid</location>
        <location evidence="1">Chloroplast thylakoid membrane</location>
    </subcellularLocation>
</comment>
<dbReference type="AlphaFoldDB" id="A0AAV0E601"/>
<sequence>MSVSGYWRALSGSQFPPLKSRRGGSSLVHRPGLIYSLISCPSTEETQNTTPVSVKQLPPIVLSRRRLLARTILSASLLPNSSGAIEGGREVLELERYTDPKDGFTLLRPSSWIKVDKAGATVLFVEDANKGSNNVGVVVSPVRITSLRQFGSPQFVAQKLIQAELRKESTKEAEVIGVSERSGKGGMEVYEYEYKVDSSRGGMKRVLSAAFISSNKLYLLNISHSDGLENPLGPDKRKLLEEVLHSFNMDQH</sequence>
<dbReference type="PANTHER" id="PTHR31407">
    <property type="match status" value="1"/>
</dbReference>
<name>A0AAV0E601_9ASTE</name>
<dbReference type="GO" id="GO:0009654">
    <property type="term" value="C:photosystem II oxygen evolving complex"/>
    <property type="evidence" value="ECO:0007669"/>
    <property type="project" value="InterPro"/>
</dbReference>
<dbReference type="Gene3D" id="3.40.1000.10">
    <property type="entry name" value="Mog1/PsbP, alpha/beta/alpha sandwich"/>
    <property type="match status" value="1"/>
</dbReference>
<dbReference type="GO" id="GO:0019898">
    <property type="term" value="C:extrinsic component of membrane"/>
    <property type="evidence" value="ECO:0007669"/>
    <property type="project" value="InterPro"/>
</dbReference>
<dbReference type="EMBL" id="CAMAPF010001146">
    <property type="protein sequence ID" value="CAH9148013.1"/>
    <property type="molecule type" value="Genomic_DNA"/>
</dbReference>